<dbReference type="NCBIfam" id="TIGR01200">
    <property type="entry name" value="GLPGLI"/>
    <property type="match status" value="1"/>
</dbReference>
<feature type="signal peptide" evidence="1">
    <location>
        <begin position="1"/>
        <end position="18"/>
    </location>
</feature>
<accession>A0ABU3LAU1</accession>
<protein>
    <submittedName>
        <fullName evidence="2">GLPGLI family protein</fullName>
    </submittedName>
</protein>
<evidence type="ECO:0000256" key="1">
    <source>
        <dbReference type="SAM" id="SignalP"/>
    </source>
</evidence>
<dbReference type="InterPro" id="IPR005901">
    <property type="entry name" value="GLPGLI"/>
</dbReference>
<sequence>MRVLLAGIALMLSVALSAQGFSGKAIYKTYRKSNVKIGGQGQNGVTPEMEKQLQERMKKMFQKTFVLNFNKTESTYKEDVKLSSPAPQPGGGGMMVMSFGGGGGNDLLYKNIKENRFANKTDLMGKLFLVKDSLIQYDWKMTGETKNIGNYTCYKAIYEREQENISMSMIDGEMKESKKMETITTTAWYTPDVPINNGPGNYWGLPGLILEINDGRLTIACTEIVLNPAEKIEIIEPTKGKKVNSEKFEEISRKKSKEMMERFRSKRGDGNGIEIRIGG</sequence>
<name>A0ABU3LAU1_9FLAO</name>
<evidence type="ECO:0000313" key="2">
    <source>
        <dbReference type="EMBL" id="MDT7830839.1"/>
    </source>
</evidence>
<keyword evidence="1" id="KW-0732">Signal</keyword>
<proteinExistence type="predicted"/>
<dbReference type="EMBL" id="JAVTTO010000001">
    <property type="protein sequence ID" value="MDT7830839.1"/>
    <property type="molecule type" value="Genomic_DNA"/>
</dbReference>
<keyword evidence="3" id="KW-1185">Reference proteome</keyword>
<reference evidence="2 3" key="1">
    <citation type="submission" date="2023-09" db="EMBL/GenBank/DDBJ databases">
        <title>Novel taxa isolated from Blanes Bay.</title>
        <authorList>
            <person name="Rey-Velasco X."/>
            <person name="Lucena T."/>
        </authorList>
    </citation>
    <scope>NUCLEOTIDE SEQUENCE [LARGE SCALE GENOMIC DNA]</scope>
    <source>
        <strain evidence="2 3">S356</strain>
    </source>
</reference>
<dbReference type="Proteomes" id="UP001257277">
    <property type="component" value="Unassembled WGS sequence"/>
</dbReference>
<organism evidence="2 3">
    <name type="scientific">Asprobacillus argus</name>
    <dbReference type="NCBI Taxonomy" id="3076534"/>
    <lineage>
        <taxon>Bacteria</taxon>
        <taxon>Pseudomonadati</taxon>
        <taxon>Bacteroidota</taxon>
        <taxon>Flavobacteriia</taxon>
        <taxon>Flavobacteriales</taxon>
        <taxon>Flavobacteriaceae</taxon>
        <taxon>Asprobacillus</taxon>
    </lineage>
</organism>
<gene>
    <name evidence="2" type="ORF">RQM59_00515</name>
</gene>
<feature type="chain" id="PRO_5046944083" evidence="1">
    <location>
        <begin position="19"/>
        <end position="279"/>
    </location>
</feature>
<dbReference type="RefSeq" id="WP_349240099.1">
    <property type="nucleotide sequence ID" value="NZ_JAVTTO010000001.1"/>
</dbReference>
<dbReference type="Pfam" id="PF09697">
    <property type="entry name" value="Porph_ging"/>
    <property type="match status" value="1"/>
</dbReference>
<evidence type="ECO:0000313" key="3">
    <source>
        <dbReference type="Proteomes" id="UP001257277"/>
    </source>
</evidence>
<comment type="caution">
    <text evidence="2">The sequence shown here is derived from an EMBL/GenBank/DDBJ whole genome shotgun (WGS) entry which is preliminary data.</text>
</comment>